<name>A0A4Q9GZ62_9MICO</name>
<keyword evidence="2 5" id="KW-0812">Transmembrane</keyword>
<evidence type="ECO:0000259" key="6">
    <source>
        <dbReference type="Pfam" id="PF13515"/>
    </source>
</evidence>
<dbReference type="InterPro" id="IPR049453">
    <property type="entry name" value="Memb_transporter_dom"/>
</dbReference>
<feature type="transmembrane region" description="Helical" evidence="5">
    <location>
        <begin position="128"/>
        <end position="144"/>
    </location>
</feature>
<evidence type="ECO:0000256" key="3">
    <source>
        <dbReference type="ARBA" id="ARBA00022989"/>
    </source>
</evidence>
<dbReference type="GO" id="GO:0016020">
    <property type="term" value="C:membrane"/>
    <property type="evidence" value="ECO:0007669"/>
    <property type="project" value="UniProtKB-SubCell"/>
</dbReference>
<feature type="transmembrane region" description="Helical" evidence="5">
    <location>
        <begin position="30"/>
        <end position="51"/>
    </location>
</feature>
<feature type="transmembrane region" description="Helical" evidence="5">
    <location>
        <begin position="57"/>
        <end position="74"/>
    </location>
</feature>
<evidence type="ECO:0000313" key="7">
    <source>
        <dbReference type="EMBL" id="TBN57660.1"/>
    </source>
</evidence>
<evidence type="ECO:0000256" key="2">
    <source>
        <dbReference type="ARBA" id="ARBA00022692"/>
    </source>
</evidence>
<keyword evidence="3 5" id="KW-1133">Transmembrane helix</keyword>
<comment type="subcellular location">
    <subcellularLocation>
        <location evidence="1">Membrane</location>
        <topology evidence="1">Multi-pass membrane protein</topology>
    </subcellularLocation>
</comment>
<protein>
    <submittedName>
        <fullName evidence="7">FUSC family protein</fullName>
    </submittedName>
</protein>
<feature type="transmembrane region" description="Helical" evidence="5">
    <location>
        <begin position="151"/>
        <end position="172"/>
    </location>
</feature>
<evidence type="ECO:0000313" key="8">
    <source>
        <dbReference type="Proteomes" id="UP000294194"/>
    </source>
</evidence>
<feature type="transmembrane region" description="Helical" evidence="5">
    <location>
        <begin position="86"/>
        <end position="108"/>
    </location>
</feature>
<feature type="domain" description="Integral membrane bound transporter" evidence="6">
    <location>
        <begin position="47"/>
        <end position="168"/>
    </location>
</feature>
<organism evidence="7 8">
    <name type="scientific">Glaciihabitans arcticus</name>
    <dbReference type="NCBI Taxonomy" id="2668039"/>
    <lineage>
        <taxon>Bacteria</taxon>
        <taxon>Bacillati</taxon>
        <taxon>Actinomycetota</taxon>
        <taxon>Actinomycetes</taxon>
        <taxon>Micrococcales</taxon>
        <taxon>Microbacteriaceae</taxon>
        <taxon>Glaciihabitans</taxon>
    </lineage>
</organism>
<evidence type="ECO:0000256" key="4">
    <source>
        <dbReference type="ARBA" id="ARBA00023136"/>
    </source>
</evidence>
<sequence>MAEGTQAARLRKLERNIRRRLDARVALRRAWASAPAALQIVVAATAAYAVAHYGLGHAVPLVAVTVTISALGFARDARPRRVLESVIGILVGIALAEVLLLVVGQGIWQTSLVLLATLLVARLVSPSNAFAVAAGVQSMLVMLLPAPDGGVFVRSLDGLIGGVMALVVTALIPRDPRRIALADSRTLHSILNESLATVVTALERADEPAASLALERLRRTQAVIDESGASLETAIAVSRISPFLRRHLPALRQQERVNTGLDLAARHLRVITRRIDFLVRDGVPRPELASLVRRVGEGLAGLPHSRDVLTDLARELDPDVCLPGADMTDTIVVHLLRPLVVDLLVAAGLTLDEARAMLPRV</sequence>
<dbReference type="RefSeq" id="WP_130981771.1">
    <property type="nucleotide sequence ID" value="NZ_SISG01000001.1"/>
</dbReference>
<dbReference type="Pfam" id="PF13515">
    <property type="entry name" value="FUSC_2"/>
    <property type="match status" value="1"/>
</dbReference>
<evidence type="ECO:0000256" key="1">
    <source>
        <dbReference type="ARBA" id="ARBA00004141"/>
    </source>
</evidence>
<gene>
    <name evidence="7" type="ORF">EYE40_09815</name>
</gene>
<keyword evidence="4 5" id="KW-0472">Membrane</keyword>
<dbReference type="Proteomes" id="UP000294194">
    <property type="component" value="Unassembled WGS sequence"/>
</dbReference>
<comment type="caution">
    <text evidence="7">The sequence shown here is derived from an EMBL/GenBank/DDBJ whole genome shotgun (WGS) entry which is preliminary data.</text>
</comment>
<dbReference type="EMBL" id="SISG01000001">
    <property type="protein sequence ID" value="TBN57660.1"/>
    <property type="molecule type" value="Genomic_DNA"/>
</dbReference>
<keyword evidence="8" id="KW-1185">Reference proteome</keyword>
<proteinExistence type="predicted"/>
<accession>A0A4Q9GZ62</accession>
<dbReference type="AlphaFoldDB" id="A0A4Q9GZ62"/>
<evidence type="ECO:0000256" key="5">
    <source>
        <dbReference type="SAM" id="Phobius"/>
    </source>
</evidence>
<reference evidence="8" key="1">
    <citation type="submission" date="2019-02" db="EMBL/GenBank/DDBJ databases">
        <title>Glaciihabitans arcticus sp. nov., a psychrotolerant bacterium isolated from polar soil.</title>
        <authorList>
            <person name="Dahal R.H."/>
        </authorList>
    </citation>
    <scope>NUCLEOTIDE SEQUENCE [LARGE SCALE GENOMIC DNA]</scope>
    <source>
        <strain evidence="8">RP-3-7</strain>
    </source>
</reference>